<keyword evidence="2" id="KW-0812">Transmembrane</keyword>
<dbReference type="Proteomes" id="UP001321473">
    <property type="component" value="Unassembled WGS sequence"/>
</dbReference>
<evidence type="ECO:0000256" key="1">
    <source>
        <dbReference type="ARBA" id="ARBA00004167"/>
    </source>
</evidence>
<gene>
    <name evidence="10" type="ORF">V5799_015343</name>
</gene>
<dbReference type="CDD" id="cd00063">
    <property type="entry name" value="FN3"/>
    <property type="match status" value="2"/>
</dbReference>
<dbReference type="GO" id="GO:0016020">
    <property type="term" value="C:membrane"/>
    <property type="evidence" value="ECO:0007669"/>
    <property type="project" value="UniProtKB-SubCell"/>
</dbReference>
<dbReference type="EMBL" id="JARKHS020024355">
    <property type="protein sequence ID" value="KAK8768192.1"/>
    <property type="molecule type" value="Genomic_DNA"/>
</dbReference>
<feature type="non-terminal residue" evidence="10">
    <location>
        <position position="1"/>
    </location>
</feature>
<dbReference type="InterPro" id="IPR036116">
    <property type="entry name" value="FN3_sf"/>
</dbReference>
<keyword evidence="4" id="KW-0130">Cell adhesion</keyword>
<protein>
    <recommendedName>
        <fullName evidence="9">Fibronectin type-III domain-containing protein</fullName>
    </recommendedName>
</protein>
<dbReference type="Pfam" id="PF00041">
    <property type="entry name" value="fn3"/>
    <property type="match status" value="1"/>
</dbReference>
<keyword evidence="5" id="KW-1133">Transmembrane helix</keyword>
<keyword evidence="6" id="KW-0472">Membrane</keyword>
<keyword evidence="3" id="KW-0732">Signal</keyword>
<organism evidence="10 11">
    <name type="scientific">Amblyomma americanum</name>
    <name type="common">Lone star tick</name>
    <dbReference type="NCBI Taxonomy" id="6943"/>
    <lineage>
        <taxon>Eukaryota</taxon>
        <taxon>Metazoa</taxon>
        <taxon>Ecdysozoa</taxon>
        <taxon>Arthropoda</taxon>
        <taxon>Chelicerata</taxon>
        <taxon>Arachnida</taxon>
        <taxon>Acari</taxon>
        <taxon>Parasitiformes</taxon>
        <taxon>Ixodida</taxon>
        <taxon>Ixodoidea</taxon>
        <taxon>Ixodidae</taxon>
        <taxon>Amblyomminae</taxon>
        <taxon>Amblyomma</taxon>
    </lineage>
</organism>
<dbReference type="InterPro" id="IPR013783">
    <property type="entry name" value="Ig-like_fold"/>
</dbReference>
<accession>A0AAQ4E0F2</accession>
<proteinExistence type="predicted"/>
<dbReference type="Gene3D" id="2.60.40.10">
    <property type="entry name" value="Immunoglobulins"/>
    <property type="match status" value="2"/>
</dbReference>
<comment type="caution">
    <text evidence="10">The sequence shown here is derived from an EMBL/GenBank/DDBJ whole genome shotgun (WGS) entry which is preliminary data.</text>
</comment>
<keyword evidence="8" id="KW-0393">Immunoglobulin domain</keyword>
<evidence type="ECO:0000313" key="10">
    <source>
        <dbReference type="EMBL" id="KAK8768192.1"/>
    </source>
</evidence>
<name>A0AAQ4E0F2_AMBAM</name>
<feature type="domain" description="Fibronectin type-III" evidence="9">
    <location>
        <begin position="1"/>
        <end position="80"/>
    </location>
</feature>
<evidence type="ECO:0000256" key="7">
    <source>
        <dbReference type="ARBA" id="ARBA00023157"/>
    </source>
</evidence>
<evidence type="ECO:0000256" key="2">
    <source>
        <dbReference type="ARBA" id="ARBA00022692"/>
    </source>
</evidence>
<dbReference type="GO" id="GO:0007155">
    <property type="term" value="P:cell adhesion"/>
    <property type="evidence" value="ECO:0007669"/>
    <property type="project" value="UniProtKB-KW"/>
</dbReference>
<evidence type="ECO:0000256" key="5">
    <source>
        <dbReference type="ARBA" id="ARBA00022989"/>
    </source>
</evidence>
<dbReference type="Pfam" id="PF25059">
    <property type="entry name" value="FN3_DSCAM-DSCAML_C"/>
    <property type="match status" value="1"/>
</dbReference>
<sequence>PPKEEDWNGHLKGYYISYRPVGSSEQHYHKTVEVHNPHQRQEIHLTNLRLSMSYSVAIQAFTGKGTGPMSREVLVKTLDDAAPLSPTKEEFIQASQRHASLSLRSWKSGGCELLDFTVRLRQGPAQAWSTVAEGLPANQSQLLLRNLTPGATYNVHVVARSTAGATEAQYEFTTPNGTARQYSAPFLALISFSFLL</sequence>
<dbReference type="PROSITE" id="PS50853">
    <property type="entry name" value="FN3"/>
    <property type="match status" value="2"/>
</dbReference>
<reference evidence="10 11" key="1">
    <citation type="journal article" date="2023" name="Arcadia Sci">
        <title>De novo assembly of a long-read Amblyomma americanum tick genome.</title>
        <authorList>
            <person name="Chou S."/>
            <person name="Poskanzer K.E."/>
            <person name="Rollins M."/>
            <person name="Thuy-Boun P.S."/>
        </authorList>
    </citation>
    <scope>NUCLEOTIDE SEQUENCE [LARGE SCALE GENOMIC DNA]</scope>
    <source>
        <strain evidence="10">F_SG_1</strain>
        <tissue evidence="10">Salivary glands</tissue>
    </source>
</reference>
<evidence type="ECO:0000256" key="4">
    <source>
        <dbReference type="ARBA" id="ARBA00022889"/>
    </source>
</evidence>
<dbReference type="AlphaFoldDB" id="A0AAQ4E0F2"/>
<evidence type="ECO:0000256" key="6">
    <source>
        <dbReference type="ARBA" id="ARBA00023136"/>
    </source>
</evidence>
<feature type="domain" description="Fibronectin type-III" evidence="9">
    <location>
        <begin position="82"/>
        <end position="177"/>
    </location>
</feature>
<dbReference type="FunFam" id="2.60.40.10:FF:000394">
    <property type="entry name" value="Down syndrome cell adhesion molecule, isoform J"/>
    <property type="match status" value="1"/>
</dbReference>
<comment type="subcellular location">
    <subcellularLocation>
        <location evidence="1">Membrane</location>
        <topology evidence="1">Single-pass membrane protein</topology>
    </subcellularLocation>
</comment>
<evidence type="ECO:0000256" key="3">
    <source>
        <dbReference type="ARBA" id="ARBA00022729"/>
    </source>
</evidence>
<evidence type="ECO:0000256" key="8">
    <source>
        <dbReference type="ARBA" id="ARBA00023319"/>
    </source>
</evidence>
<dbReference type="SMART" id="SM00060">
    <property type="entry name" value="FN3"/>
    <property type="match status" value="2"/>
</dbReference>
<keyword evidence="7" id="KW-1015">Disulfide bond</keyword>
<dbReference type="InterPro" id="IPR003961">
    <property type="entry name" value="FN3_dom"/>
</dbReference>
<evidence type="ECO:0000313" key="11">
    <source>
        <dbReference type="Proteomes" id="UP001321473"/>
    </source>
</evidence>
<evidence type="ECO:0000259" key="9">
    <source>
        <dbReference type="PROSITE" id="PS50853"/>
    </source>
</evidence>
<dbReference type="SUPFAM" id="SSF49265">
    <property type="entry name" value="Fibronectin type III"/>
    <property type="match status" value="1"/>
</dbReference>
<dbReference type="InterPro" id="IPR056754">
    <property type="entry name" value="DSCAM/DSCAML_C"/>
</dbReference>
<keyword evidence="11" id="KW-1185">Reference proteome</keyword>